<gene>
    <name evidence="1" type="ORF">NDU88_006634</name>
</gene>
<reference evidence="1" key="1">
    <citation type="journal article" date="2022" name="bioRxiv">
        <title>Sequencing and chromosome-scale assembly of the giantPleurodeles waltlgenome.</title>
        <authorList>
            <person name="Brown T."/>
            <person name="Elewa A."/>
            <person name="Iarovenko S."/>
            <person name="Subramanian E."/>
            <person name="Araus A.J."/>
            <person name="Petzold A."/>
            <person name="Susuki M."/>
            <person name="Suzuki K.-i.T."/>
            <person name="Hayashi T."/>
            <person name="Toyoda A."/>
            <person name="Oliveira C."/>
            <person name="Osipova E."/>
            <person name="Leigh N.D."/>
            <person name="Simon A."/>
            <person name="Yun M.H."/>
        </authorList>
    </citation>
    <scope>NUCLEOTIDE SEQUENCE</scope>
    <source>
        <strain evidence="1">20211129_DDA</strain>
        <tissue evidence="1">Liver</tissue>
    </source>
</reference>
<evidence type="ECO:0000313" key="2">
    <source>
        <dbReference type="Proteomes" id="UP001066276"/>
    </source>
</evidence>
<proteinExistence type="predicted"/>
<sequence length="68" mass="7547">MGATSRQVPQSFFGFHDSCDSSSEPSQALALGRHWCALLRSGCCFGSHGRRVLASARRIENHNRRLTE</sequence>
<dbReference type="Proteomes" id="UP001066276">
    <property type="component" value="Chromosome 11"/>
</dbReference>
<organism evidence="1 2">
    <name type="scientific">Pleurodeles waltl</name>
    <name type="common">Iberian ribbed newt</name>
    <dbReference type="NCBI Taxonomy" id="8319"/>
    <lineage>
        <taxon>Eukaryota</taxon>
        <taxon>Metazoa</taxon>
        <taxon>Chordata</taxon>
        <taxon>Craniata</taxon>
        <taxon>Vertebrata</taxon>
        <taxon>Euteleostomi</taxon>
        <taxon>Amphibia</taxon>
        <taxon>Batrachia</taxon>
        <taxon>Caudata</taxon>
        <taxon>Salamandroidea</taxon>
        <taxon>Salamandridae</taxon>
        <taxon>Pleurodelinae</taxon>
        <taxon>Pleurodeles</taxon>
    </lineage>
</organism>
<protein>
    <submittedName>
        <fullName evidence="1">Uncharacterized protein</fullName>
    </submittedName>
</protein>
<dbReference type="AlphaFoldDB" id="A0AAV7LRD4"/>
<accession>A0AAV7LRD4</accession>
<name>A0AAV7LRD4_PLEWA</name>
<keyword evidence="2" id="KW-1185">Reference proteome</keyword>
<evidence type="ECO:0000313" key="1">
    <source>
        <dbReference type="EMBL" id="KAJ1093534.1"/>
    </source>
</evidence>
<dbReference type="EMBL" id="JANPWB010000015">
    <property type="protein sequence ID" value="KAJ1093534.1"/>
    <property type="molecule type" value="Genomic_DNA"/>
</dbReference>
<comment type="caution">
    <text evidence="1">The sequence shown here is derived from an EMBL/GenBank/DDBJ whole genome shotgun (WGS) entry which is preliminary data.</text>
</comment>